<reference evidence="7" key="1">
    <citation type="submission" date="2023-08" db="EMBL/GenBank/DDBJ databases">
        <title>Black Yeasts Isolated from many extreme environments.</title>
        <authorList>
            <person name="Coleine C."/>
            <person name="Stajich J.E."/>
            <person name="Selbmann L."/>
        </authorList>
    </citation>
    <scope>NUCLEOTIDE SEQUENCE</scope>
    <source>
        <strain evidence="7">CCFEE 5810</strain>
    </source>
</reference>
<feature type="compositionally biased region" description="Gly residues" evidence="5">
    <location>
        <begin position="639"/>
        <end position="655"/>
    </location>
</feature>
<dbReference type="InterPro" id="IPR006050">
    <property type="entry name" value="DNA_photolyase_N"/>
</dbReference>
<dbReference type="PANTHER" id="PTHR11455:SF9">
    <property type="entry name" value="CRYPTOCHROME CIRCADIAN CLOCK 5 ISOFORM X1"/>
    <property type="match status" value="1"/>
</dbReference>
<evidence type="ECO:0000313" key="8">
    <source>
        <dbReference type="Proteomes" id="UP001310594"/>
    </source>
</evidence>
<dbReference type="GO" id="GO:0005737">
    <property type="term" value="C:cytoplasm"/>
    <property type="evidence" value="ECO:0007669"/>
    <property type="project" value="TreeGrafter"/>
</dbReference>
<dbReference type="InterPro" id="IPR014729">
    <property type="entry name" value="Rossmann-like_a/b/a_fold"/>
</dbReference>
<dbReference type="InterPro" id="IPR036155">
    <property type="entry name" value="Crypto/Photolyase_N_sf"/>
</dbReference>
<dbReference type="SUPFAM" id="SSF52425">
    <property type="entry name" value="Cryptochrome/photolyase, N-terminal domain"/>
    <property type="match status" value="1"/>
</dbReference>
<dbReference type="GO" id="GO:0005634">
    <property type="term" value="C:nucleus"/>
    <property type="evidence" value="ECO:0007669"/>
    <property type="project" value="TreeGrafter"/>
</dbReference>
<dbReference type="GO" id="GO:0003904">
    <property type="term" value="F:deoxyribodipyrimidine photo-lyase activity"/>
    <property type="evidence" value="ECO:0007669"/>
    <property type="project" value="TreeGrafter"/>
</dbReference>
<dbReference type="GO" id="GO:0032922">
    <property type="term" value="P:circadian regulation of gene expression"/>
    <property type="evidence" value="ECO:0007669"/>
    <property type="project" value="TreeGrafter"/>
</dbReference>
<dbReference type="Gene3D" id="1.10.579.10">
    <property type="entry name" value="DNA Cyclobutane Dipyrimidine Photolyase, subunit A, domain 3"/>
    <property type="match status" value="1"/>
</dbReference>
<keyword evidence="4" id="KW-0274">FAD</keyword>
<dbReference type="InterPro" id="IPR002081">
    <property type="entry name" value="Cryptochrome/DNA_photolyase_1"/>
</dbReference>
<evidence type="ECO:0000256" key="2">
    <source>
        <dbReference type="ARBA" id="ARBA00005862"/>
    </source>
</evidence>
<keyword evidence="3" id="KW-0285">Flavoprotein</keyword>
<gene>
    <name evidence="7" type="ORF">LTR97_008461</name>
</gene>
<evidence type="ECO:0000256" key="1">
    <source>
        <dbReference type="ARBA" id="ARBA00001974"/>
    </source>
</evidence>
<dbReference type="AlphaFoldDB" id="A0AAN7VYS5"/>
<evidence type="ECO:0000256" key="3">
    <source>
        <dbReference type="ARBA" id="ARBA00022630"/>
    </source>
</evidence>
<dbReference type="GO" id="GO:0003677">
    <property type="term" value="F:DNA binding"/>
    <property type="evidence" value="ECO:0007669"/>
    <property type="project" value="TreeGrafter"/>
</dbReference>
<dbReference type="InterPro" id="IPR036134">
    <property type="entry name" value="Crypto/Photolyase_FAD-like_sf"/>
</dbReference>
<dbReference type="GO" id="GO:0043153">
    <property type="term" value="P:entrainment of circadian clock by photoperiod"/>
    <property type="evidence" value="ECO:0007669"/>
    <property type="project" value="TreeGrafter"/>
</dbReference>
<feature type="region of interest" description="Disordered" evidence="5">
    <location>
        <begin position="626"/>
        <end position="711"/>
    </location>
</feature>
<dbReference type="InterPro" id="IPR005101">
    <property type="entry name" value="Cryptochr/Photolyase_FAD-bd"/>
</dbReference>
<dbReference type="GO" id="GO:0071949">
    <property type="term" value="F:FAD binding"/>
    <property type="evidence" value="ECO:0007669"/>
    <property type="project" value="TreeGrafter"/>
</dbReference>
<name>A0AAN7VYS5_9PEZI</name>
<comment type="caution">
    <text evidence="7">The sequence shown here is derived from an EMBL/GenBank/DDBJ whole genome shotgun (WGS) entry which is preliminary data.</text>
</comment>
<dbReference type="Pfam" id="PF03441">
    <property type="entry name" value="FAD_binding_7"/>
    <property type="match status" value="1"/>
</dbReference>
<dbReference type="PROSITE" id="PS51645">
    <property type="entry name" value="PHR_CRY_ALPHA_BETA"/>
    <property type="match status" value="1"/>
</dbReference>
<evidence type="ECO:0000256" key="4">
    <source>
        <dbReference type="ARBA" id="ARBA00022827"/>
    </source>
</evidence>
<evidence type="ECO:0000313" key="7">
    <source>
        <dbReference type="EMBL" id="KAK5696041.1"/>
    </source>
</evidence>
<dbReference type="EMBL" id="JAVRQU010000013">
    <property type="protein sequence ID" value="KAK5696041.1"/>
    <property type="molecule type" value="Genomic_DNA"/>
</dbReference>
<organism evidence="7 8">
    <name type="scientific">Elasticomyces elasticus</name>
    <dbReference type="NCBI Taxonomy" id="574655"/>
    <lineage>
        <taxon>Eukaryota</taxon>
        <taxon>Fungi</taxon>
        <taxon>Dikarya</taxon>
        <taxon>Ascomycota</taxon>
        <taxon>Pezizomycotina</taxon>
        <taxon>Dothideomycetes</taxon>
        <taxon>Dothideomycetidae</taxon>
        <taxon>Mycosphaerellales</taxon>
        <taxon>Teratosphaeriaceae</taxon>
        <taxon>Elasticomyces</taxon>
    </lineage>
</organism>
<evidence type="ECO:0000256" key="5">
    <source>
        <dbReference type="SAM" id="MobiDB-lite"/>
    </source>
</evidence>
<dbReference type="Gene3D" id="3.40.50.620">
    <property type="entry name" value="HUPs"/>
    <property type="match status" value="1"/>
</dbReference>
<proteinExistence type="inferred from homology"/>
<comment type="cofactor">
    <cofactor evidence="1">
        <name>FAD</name>
        <dbReference type="ChEBI" id="CHEBI:57692"/>
    </cofactor>
</comment>
<protein>
    <recommendedName>
        <fullName evidence="6">Photolyase/cryptochrome alpha/beta domain-containing protein</fullName>
    </recommendedName>
</protein>
<sequence>MIAPDLDQLPNDQIPMRSNQRSAFIVPQKIPSVHSFPLIDIAMPAPRVLYWFRTDLRLHDSPALAAALALQPSAFYPIWCWDSHYVYHARVGPNRWQFLLDCLEDVSRSLTILNPSSKLLVLREPAVTLLPKLFKEWGITHLVFEKDTDSYAKERDGKVMENARECGVEVVVGPQSRTLWDSEEVVKANGGKPTMSITQLQAAGKKVGPIARPTDAPTSIPGLGETGLGGIEQTRPVVEEGVGDINAKYRSSNEASYASGIAGPDGMFSVPTLVELGMKPATTHIRGGESVILARLSQILSNDEEWAATFEKPKTSPAAFEPQSTFLTSPYLHFGALSARYFYHRVEDIVGKRRAEKKAVSTPPVSLTGQLLFRDMYFAAQSAIGYPFGQTYNNAHSDNFCLGRFIPWHLPSKVDIKTGLVTGGYEVDSAVKEQEFIRWREGRTGFPWIDAIMRQLKYEGWIHHLARHAVACFLTRGGCYISWERGAEVFEEWLVDHEAACNIGNWQWLSCTAFYSMFYRCYSPVAFGKKWDDNGDYIRNYVPELKNLPKKYIYEPHKAPLKDQREAGVMVKGDGSEADSNGIPLYPKPMFDFATQRDICLAGMKNAYKVGLHGDHPKVLDGTWKELFPDDAEGPTEGSVGGPGGMAGFEGGNGEEGYLEEEHEEPAAATPKRSSGRSKAGAAPESAKKGGHKREHSQGTLDGAFKKKAKS</sequence>
<dbReference type="Proteomes" id="UP001310594">
    <property type="component" value="Unassembled WGS sequence"/>
</dbReference>
<accession>A0AAN7VYS5</accession>
<dbReference type="SUPFAM" id="SSF48173">
    <property type="entry name" value="Cryptochrome/photolyase FAD-binding domain"/>
    <property type="match status" value="1"/>
</dbReference>
<evidence type="ECO:0000259" key="6">
    <source>
        <dbReference type="PROSITE" id="PS51645"/>
    </source>
</evidence>
<dbReference type="PANTHER" id="PTHR11455">
    <property type="entry name" value="CRYPTOCHROME"/>
    <property type="match status" value="1"/>
</dbReference>
<feature type="domain" description="Photolyase/cryptochrome alpha/beta" evidence="6">
    <location>
        <begin position="46"/>
        <end position="178"/>
    </location>
</feature>
<dbReference type="Pfam" id="PF00875">
    <property type="entry name" value="DNA_photolyase"/>
    <property type="match status" value="1"/>
</dbReference>
<comment type="similarity">
    <text evidence="2">Belongs to the DNA photolyase class-1 family.</text>
</comment>
<dbReference type="Gene3D" id="1.25.40.80">
    <property type="match status" value="1"/>
</dbReference>